<dbReference type="CDD" id="cd05471">
    <property type="entry name" value="pepsin_like"/>
    <property type="match status" value="1"/>
</dbReference>
<dbReference type="PROSITE" id="PS51767">
    <property type="entry name" value="PEPTIDASE_A1"/>
    <property type="match status" value="1"/>
</dbReference>
<keyword evidence="5" id="KW-0378">Hydrolase</keyword>
<comment type="caution">
    <text evidence="7">The sequence shown here is derived from an EMBL/GenBank/DDBJ whole genome shotgun (WGS) entry which is preliminary data.</text>
</comment>
<dbReference type="Proteomes" id="UP000242146">
    <property type="component" value="Unassembled WGS sequence"/>
</dbReference>
<evidence type="ECO:0000313" key="7">
    <source>
        <dbReference type="EMBL" id="ORX60416.1"/>
    </source>
</evidence>
<organism evidence="7 8">
    <name type="scientific">Hesseltinella vesiculosa</name>
    <dbReference type="NCBI Taxonomy" id="101127"/>
    <lineage>
        <taxon>Eukaryota</taxon>
        <taxon>Fungi</taxon>
        <taxon>Fungi incertae sedis</taxon>
        <taxon>Mucoromycota</taxon>
        <taxon>Mucoromycotina</taxon>
        <taxon>Mucoromycetes</taxon>
        <taxon>Mucorales</taxon>
        <taxon>Cunninghamellaceae</taxon>
        <taxon>Hesseltinella</taxon>
    </lineage>
</organism>
<reference evidence="7 8" key="1">
    <citation type="submission" date="2016-07" db="EMBL/GenBank/DDBJ databases">
        <title>Pervasive Adenine N6-methylation of Active Genes in Fungi.</title>
        <authorList>
            <consortium name="DOE Joint Genome Institute"/>
            <person name="Mondo S.J."/>
            <person name="Dannebaum R.O."/>
            <person name="Kuo R.C."/>
            <person name="Labutti K."/>
            <person name="Haridas S."/>
            <person name="Kuo A."/>
            <person name="Salamov A."/>
            <person name="Ahrendt S.R."/>
            <person name="Lipzen A."/>
            <person name="Sullivan W."/>
            <person name="Andreopoulos W.B."/>
            <person name="Clum A."/>
            <person name="Lindquist E."/>
            <person name="Daum C."/>
            <person name="Ramamoorthy G.K."/>
            <person name="Gryganskyi A."/>
            <person name="Culley D."/>
            <person name="Magnuson J.K."/>
            <person name="James T.Y."/>
            <person name="O'Malley M.A."/>
            <person name="Stajich J.E."/>
            <person name="Spatafora J.W."/>
            <person name="Visel A."/>
            <person name="Grigoriev I.V."/>
        </authorList>
    </citation>
    <scope>NUCLEOTIDE SEQUENCE [LARGE SCALE GENOMIC DNA]</scope>
    <source>
        <strain evidence="7 8">NRRL 3301</strain>
    </source>
</reference>
<dbReference type="SUPFAM" id="SSF50630">
    <property type="entry name" value="Acid proteases"/>
    <property type="match status" value="1"/>
</dbReference>
<dbReference type="Pfam" id="PF00026">
    <property type="entry name" value="Asp"/>
    <property type="match status" value="1"/>
</dbReference>
<feature type="active site" evidence="3">
    <location>
        <position position="47"/>
    </location>
</feature>
<dbReference type="InterPro" id="IPR033121">
    <property type="entry name" value="PEPTIDASE_A1"/>
</dbReference>
<accession>A0A1X2GSE1</accession>
<dbReference type="PANTHER" id="PTHR47966">
    <property type="entry name" value="BETA-SITE APP-CLEAVING ENZYME, ISOFORM A-RELATED"/>
    <property type="match status" value="1"/>
</dbReference>
<feature type="active site" evidence="3">
    <location>
        <position position="229"/>
    </location>
</feature>
<keyword evidence="4" id="KW-1015">Disulfide bond</keyword>
<dbReference type="Gene3D" id="2.40.70.10">
    <property type="entry name" value="Acid Proteases"/>
    <property type="match status" value="2"/>
</dbReference>
<keyword evidence="5 7" id="KW-0645">Protease</keyword>
<evidence type="ECO:0000259" key="6">
    <source>
        <dbReference type="PROSITE" id="PS51767"/>
    </source>
</evidence>
<dbReference type="EMBL" id="MCGT01000004">
    <property type="protein sequence ID" value="ORX60416.1"/>
    <property type="molecule type" value="Genomic_DNA"/>
</dbReference>
<dbReference type="STRING" id="101127.A0A1X2GSE1"/>
<evidence type="ECO:0000256" key="3">
    <source>
        <dbReference type="PIRSR" id="PIRSR601461-1"/>
    </source>
</evidence>
<evidence type="ECO:0000256" key="4">
    <source>
        <dbReference type="PIRSR" id="PIRSR601461-2"/>
    </source>
</evidence>
<dbReference type="OrthoDB" id="15189at2759"/>
<dbReference type="InterPro" id="IPR034164">
    <property type="entry name" value="Pepsin-like_dom"/>
</dbReference>
<feature type="disulfide bond" evidence="4">
    <location>
        <begin position="263"/>
        <end position="297"/>
    </location>
</feature>
<dbReference type="PROSITE" id="PS00141">
    <property type="entry name" value="ASP_PROTEASE"/>
    <property type="match status" value="1"/>
</dbReference>
<keyword evidence="8" id="KW-1185">Reference proteome</keyword>
<protein>
    <submittedName>
        <fullName evidence="7">Acid protease</fullName>
    </submittedName>
</protein>
<feature type="disulfide bond" evidence="4">
    <location>
        <begin position="60"/>
        <end position="64"/>
    </location>
</feature>
<dbReference type="GO" id="GO:0006508">
    <property type="term" value="P:proteolysis"/>
    <property type="evidence" value="ECO:0007669"/>
    <property type="project" value="UniProtKB-KW"/>
</dbReference>
<name>A0A1X2GSE1_9FUNG</name>
<comment type="similarity">
    <text evidence="1 5">Belongs to the peptidase A1 family.</text>
</comment>
<dbReference type="GO" id="GO:0004190">
    <property type="term" value="F:aspartic-type endopeptidase activity"/>
    <property type="evidence" value="ECO:0007669"/>
    <property type="project" value="UniProtKB-KW"/>
</dbReference>
<evidence type="ECO:0000256" key="5">
    <source>
        <dbReference type="RuleBase" id="RU000454"/>
    </source>
</evidence>
<evidence type="ECO:0000256" key="1">
    <source>
        <dbReference type="ARBA" id="ARBA00007447"/>
    </source>
</evidence>
<dbReference type="AlphaFoldDB" id="A0A1X2GSE1"/>
<dbReference type="InterPro" id="IPR001969">
    <property type="entry name" value="Aspartic_peptidase_AS"/>
</dbReference>
<gene>
    <name evidence="7" type="ORF">DM01DRAFT_1397487</name>
</gene>
<dbReference type="PRINTS" id="PR00792">
    <property type="entry name" value="PEPSIN"/>
</dbReference>
<feature type="domain" description="Peptidase A1" evidence="6">
    <location>
        <begin position="29"/>
        <end position="335"/>
    </location>
</feature>
<dbReference type="PANTHER" id="PTHR47966:SF51">
    <property type="entry name" value="BETA-SITE APP-CLEAVING ENZYME, ISOFORM A-RELATED"/>
    <property type="match status" value="1"/>
</dbReference>
<sequence length="337" mass="37057">MPSAALQRRNAHFNKRTSVPLISDNDVLWYTTIEVGNPPRPFTVDVDTGSADVFIPGNSCVHQCHGHHAFDPHTSSTSKPLDKDFTIEFADGTSAKGKLYQESVRLGGLEAKQQTVGLANFYSEGLGVEKFTPDGLMGLGFDTLSRFNATTFLDSLHAQGVIPQRVFGIHLSLSTQGQGELTIGGYNEARLRSKIVYTPVTDKQFWQVDVQLVSINGQHVARKQSMVVDTGSTMMNLDPTTAKRLYSHIEDSKTDGRHFFYPCDKKFKLTMAIGHTEFEISSETFSLGEMAPGSRFCVGGAVASVEENSAWIVGGVFLSSVYTIFDIEQKRIGFARI</sequence>
<dbReference type="InterPro" id="IPR001461">
    <property type="entry name" value="Aspartic_peptidase_A1"/>
</dbReference>
<dbReference type="InterPro" id="IPR021109">
    <property type="entry name" value="Peptidase_aspartic_dom_sf"/>
</dbReference>
<evidence type="ECO:0000313" key="8">
    <source>
        <dbReference type="Proteomes" id="UP000242146"/>
    </source>
</evidence>
<proteinExistence type="inferred from homology"/>
<evidence type="ECO:0000256" key="2">
    <source>
        <dbReference type="ARBA" id="ARBA00022750"/>
    </source>
</evidence>
<keyword evidence="2 5" id="KW-0064">Aspartyl protease</keyword>